<accession>A0AAN9L7I9</accession>
<proteinExistence type="predicted"/>
<dbReference type="EMBL" id="JAYMYQ010000005">
    <property type="protein sequence ID" value="KAK7330910.1"/>
    <property type="molecule type" value="Genomic_DNA"/>
</dbReference>
<dbReference type="AlphaFoldDB" id="A0AAN9L7I9"/>
<organism evidence="1 2">
    <name type="scientific">Canavalia gladiata</name>
    <name type="common">Sword bean</name>
    <name type="synonym">Dolichos gladiatus</name>
    <dbReference type="NCBI Taxonomy" id="3824"/>
    <lineage>
        <taxon>Eukaryota</taxon>
        <taxon>Viridiplantae</taxon>
        <taxon>Streptophyta</taxon>
        <taxon>Embryophyta</taxon>
        <taxon>Tracheophyta</taxon>
        <taxon>Spermatophyta</taxon>
        <taxon>Magnoliopsida</taxon>
        <taxon>eudicotyledons</taxon>
        <taxon>Gunneridae</taxon>
        <taxon>Pentapetalae</taxon>
        <taxon>rosids</taxon>
        <taxon>fabids</taxon>
        <taxon>Fabales</taxon>
        <taxon>Fabaceae</taxon>
        <taxon>Papilionoideae</taxon>
        <taxon>50 kb inversion clade</taxon>
        <taxon>NPAAA clade</taxon>
        <taxon>indigoferoid/millettioid clade</taxon>
        <taxon>Phaseoleae</taxon>
        <taxon>Canavalia</taxon>
    </lineage>
</organism>
<dbReference type="Proteomes" id="UP001367508">
    <property type="component" value="Unassembled WGS sequence"/>
</dbReference>
<reference evidence="1 2" key="1">
    <citation type="submission" date="2024-01" db="EMBL/GenBank/DDBJ databases">
        <title>The genomes of 5 underutilized Papilionoideae crops provide insights into root nodulation and disease resistanc.</title>
        <authorList>
            <person name="Jiang F."/>
        </authorList>
    </citation>
    <scope>NUCLEOTIDE SEQUENCE [LARGE SCALE GENOMIC DNA]</scope>
    <source>
        <strain evidence="1">LVBAO_FW01</strain>
        <tissue evidence="1">Leaves</tissue>
    </source>
</reference>
<evidence type="ECO:0000313" key="2">
    <source>
        <dbReference type="Proteomes" id="UP001367508"/>
    </source>
</evidence>
<protein>
    <submittedName>
        <fullName evidence="1">Uncharacterized protein</fullName>
    </submittedName>
</protein>
<keyword evidence="2" id="KW-1185">Reference proteome</keyword>
<name>A0AAN9L7I9_CANGL</name>
<gene>
    <name evidence="1" type="ORF">VNO77_25116</name>
</gene>
<comment type="caution">
    <text evidence="1">The sequence shown here is derived from an EMBL/GenBank/DDBJ whole genome shotgun (WGS) entry which is preliminary data.</text>
</comment>
<evidence type="ECO:0000313" key="1">
    <source>
        <dbReference type="EMBL" id="KAK7330910.1"/>
    </source>
</evidence>
<sequence>MRLPWLQYNNSSNKDWVIEGNHSSREGKWVCCNPKFIDTIAQNLRYEKFISKVVNLKFKILPSDSNKNISFKTNKKPQSNH</sequence>